<gene>
    <name evidence="4" type="ORF">BKA07_001509</name>
</gene>
<dbReference type="Pfam" id="PF19291">
    <property type="entry name" value="TREH_N"/>
    <property type="match status" value="1"/>
</dbReference>
<dbReference type="InterPro" id="IPR008928">
    <property type="entry name" value="6-hairpin_glycosidase_sf"/>
</dbReference>
<comment type="caution">
    <text evidence="4">The sequence shown here is derived from an EMBL/GenBank/DDBJ whole genome shotgun (WGS) entry which is preliminary data.</text>
</comment>
<dbReference type="EMBL" id="JAATJN010000001">
    <property type="protein sequence ID" value="NJC56474.1"/>
    <property type="molecule type" value="Genomic_DNA"/>
</dbReference>
<sequence>MTGEAFSTVTASGERTPTDNGGFRPQVLREHALIADGERGGVIGPHGNILWMCVPRWHDEPVFATLIGGRGEYTVTPSDSWNVWGGSYRPGSLVWCQKWVTTESVIVCEDSLSYPTDVDTAVILRRIRAVSGTARVSVVLQPSSGFSGNVVSEATVDDGIWTGQVDDVRMRWQGAPDAEVAEDGRLQVEFELDEGEEHVLALELARSRLPESPIDAAEELERTYRTWQRTVAEVERPGRSEDILHSYAVLAGLTSQDNGMVAATTMSLPERPKAHRDYDYRYSGIRDQCYAGQGVARLGPNPLLDSALTFVADRINADGDDLKPAYRVDGGPVPDERSVGLSGYPGGSNVAGNWVRDQFQLDTIGEALNLFAKAAELNLMNADRWEAVTTCVSIIADRWQRPDAGVWELEDDVWTHSRLACVAGLRSIAGHTSTGEAAGWEGLADRILAEITATSIDAHGAWRQRPNHAGTDAAMLLPLVRGALPRSDPRVLATLDAVRRDLNRDGHIYRFKHGGRSLGDAEGSFTVCGFMTALAVADQGDLPSAIHFYERARSAATSSGLFTEEFDVRSRQLRGNLPQAFVHALFIETAMRLSPAFAPADPEPVSVDTEENT</sequence>
<evidence type="ECO:0000313" key="5">
    <source>
        <dbReference type="Proteomes" id="UP000576792"/>
    </source>
</evidence>
<dbReference type="GO" id="GO:0015927">
    <property type="term" value="F:trehalase activity"/>
    <property type="evidence" value="ECO:0007669"/>
    <property type="project" value="TreeGrafter"/>
</dbReference>
<feature type="region of interest" description="Disordered" evidence="1">
    <location>
        <begin position="1"/>
        <end position="22"/>
    </location>
</feature>
<accession>A0A846RR53</accession>
<dbReference type="Proteomes" id="UP000576792">
    <property type="component" value="Unassembled WGS sequence"/>
</dbReference>
<name>A0A846RR53_9MICO</name>
<feature type="compositionally biased region" description="Polar residues" evidence="1">
    <location>
        <begin position="1"/>
        <end position="19"/>
    </location>
</feature>
<dbReference type="Gene3D" id="1.50.10.10">
    <property type="match status" value="1"/>
</dbReference>
<dbReference type="AlphaFoldDB" id="A0A846RR53"/>
<dbReference type="GO" id="GO:0005993">
    <property type="term" value="P:trehalose catabolic process"/>
    <property type="evidence" value="ECO:0007669"/>
    <property type="project" value="TreeGrafter"/>
</dbReference>
<keyword evidence="5" id="KW-1185">Reference proteome</keyword>
<dbReference type="SUPFAM" id="SSF48208">
    <property type="entry name" value="Six-hairpin glycosidases"/>
    <property type="match status" value="1"/>
</dbReference>
<evidence type="ECO:0000313" key="4">
    <source>
        <dbReference type="EMBL" id="NJC56474.1"/>
    </source>
</evidence>
<feature type="domain" description="Trehalase-like N-terminal" evidence="3">
    <location>
        <begin position="27"/>
        <end position="219"/>
    </location>
</feature>
<organism evidence="4 5">
    <name type="scientific">Brevibacterium marinum</name>
    <dbReference type="NCBI Taxonomy" id="418643"/>
    <lineage>
        <taxon>Bacteria</taxon>
        <taxon>Bacillati</taxon>
        <taxon>Actinomycetota</taxon>
        <taxon>Actinomycetes</taxon>
        <taxon>Micrococcales</taxon>
        <taxon>Brevibacteriaceae</taxon>
        <taxon>Brevibacterium</taxon>
    </lineage>
</organism>
<dbReference type="InterPro" id="IPR012341">
    <property type="entry name" value="6hp_glycosidase-like_sf"/>
</dbReference>
<dbReference type="PANTHER" id="PTHR31616:SF10">
    <property type="entry name" value="TREHALASE"/>
    <property type="match status" value="1"/>
</dbReference>
<dbReference type="InterPro" id="IPR011613">
    <property type="entry name" value="GH15-like"/>
</dbReference>
<proteinExistence type="predicted"/>
<dbReference type="InterPro" id="IPR045582">
    <property type="entry name" value="Trehalase-like_N"/>
</dbReference>
<dbReference type="PANTHER" id="PTHR31616">
    <property type="entry name" value="TREHALASE"/>
    <property type="match status" value="1"/>
</dbReference>
<evidence type="ECO:0000256" key="1">
    <source>
        <dbReference type="SAM" id="MobiDB-lite"/>
    </source>
</evidence>
<dbReference type="Pfam" id="PF00723">
    <property type="entry name" value="Glyco_hydro_15"/>
    <property type="match status" value="1"/>
</dbReference>
<protein>
    <submittedName>
        <fullName evidence="4">GH15 family glucan-1,4-alpha-glucosidase</fullName>
    </submittedName>
</protein>
<evidence type="ECO:0000259" key="3">
    <source>
        <dbReference type="Pfam" id="PF19291"/>
    </source>
</evidence>
<feature type="domain" description="GH15-like" evidence="2">
    <location>
        <begin position="259"/>
        <end position="590"/>
    </location>
</feature>
<evidence type="ECO:0000259" key="2">
    <source>
        <dbReference type="Pfam" id="PF00723"/>
    </source>
</evidence>
<reference evidence="4 5" key="1">
    <citation type="submission" date="2020-03" db="EMBL/GenBank/DDBJ databases">
        <title>Sequencing the genomes of 1000 actinobacteria strains.</title>
        <authorList>
            <person name="Klenk H.-P."/>
        </authorList>
    </citation>
    <scope>NUCLEOTIDE SEQUENCE [LARGE SCALE GENOMIC DNA]</scope>
    <source>
        <strain evidence="4 5">DSM 18964</strain>
    </source>
</reference>
<dbReference type="RefSeq" id="WP_167950345.1">
    <property type="nucleotide sequence ID" value="NZ_BAAAPQ010000013.1"/>
</dbReference>